<dbReference type="SMART" id="SM00360">
    <property type="entry name" value="RRM"/>
    <property type="match status" value="1"/>
</dbReference>
<dbReference type="SUPFAM" id="SSF54928">
    <property type="entry name" value="RNA-binding domain, RBD"/>
    <property type="match status" value="1"/>
</dbReference>
<evidence type="ECO:0000256" key="2">
    <source>
        <dbReference type="ARBA" id="ARBA00022884"/>
    </source>
</evidence>
<dbReference type="AlphaFoldDB" id="V9KGX6"/>
<feature type="compositionally biased region" description="Polar residues" evidence="5">
    <location>
        <begin position="94"/>
        <end position="113"/>
    </location>
</feature>
<dbReference type="InterPro" id="IPR012677">
    <property type="entry name" value="Nucleotide-bd_a/b_plait_sf"/>
</dbReference>
<evidence type="ECO:0000256" key="1">
    <source>
        <dbReference type="ARBA" id="ARBA00004642"/>
    </source>
</evidence>
<evidence type="ECO:0000256" key="3">
    <source>
        <dbReference type="ARBA" id="ARBA00023242"/>
    </source>
</evidence>
<dbReference type="GO" id="GO:0005654">
    <property type="term" value="C:nucleoplasm"/>
    <property type="evidence" value="ECO:0007669"/>
    <property type="project" value="UniProtKB-SubCell"/>
</dbReference>
<dbReference type="RefSeq" id="XP_042199882.1">
    <property type="nucleotide sequence ID" value="XM_042343948.1"/>
</dbReference>
<evidence type="ECO:0000256" key="5">
    <source>
        <dbReference type="SAM" id="MobiDB-lite"/>
    </source>
</evidence>
<dbReference type="EMBL" id="JW864673">
    <property type="protein sequence ID" value="AFO97190.1"/>
    <property type="molecule type" value="mRNA"/>
</dbReference>
<dbReference type="KEGG" id="cmk:103180301"/>
<dbReference type="GeneID" id="103180301"/>
<proteinExistence type="evidence at transcript level"/>
<dbReference type="PANTHER" id="PTHR13798">
    <property type="entry name" value="RNA BINDING MOTIF RBM PROTEIN -RELATED"/>
    <property type="match status" value="1"/>
</dbReference>
<feature type="region of interest" description="Disordered" evidence="5">
    <location>
        <begin position="166"/>
        <end position="186"/>
    </location>
</feature>
<organism evidence="7">
    <name type="scientific">Callorhinchus milii</name>
    <name type="common">Ghost shark</name>
    <dbReference type="NCBI Taxonomy" id="7868"/>
    <lineage>
        <taxon>Eukaryota</taxon>
        <taxon>Metazoa</taxon>
        <taxon>Chordata</taxon>
        <taxon>Craniata</taxon>
        <taxon>Vertebrata</taxon>
        <taxon>Chondrichthyes</taxon>
        <taxon>Holocephali</taxon>
        <taxon>Chimaeriformes</taxon>
        <taxon>Callorhinchidae</taxon>
        <taxon>Callorhinchus</taxon>
    </lineage>
</organism>
<name>V9KGX6_CALMI</name>
<protein>
    <submittedName>
        <fullName evidence="7">RNA-binding protein 7-like protein</fullName>
    </submittedName>
</protein>
<feature type="compositionally biased region" description="Polar residues" evidence="5">
    <location>
        <begin position="166"/>
        <end position="176"/>
    </location>
</feature>
<keyword evidence="2 4" id="KW-0694">RNA-binding</keyword>
<reference evidence="7" key="1">
    <citation type="journal article" date="2014" name="Nature">
        <title>Elephant shark genome provides unique insights into gnathostome evolution.</title>
        <authorList>
            <consortium name="International Elephant Shark Genome Sequencing Consortium"/>
            <person name="Venkatesh B."/>
            <person name="Lee A.P."/>
            <person name="Ravi V."/>
            <person name="Maurya A.K."/>
            <person name="Lian M.M."/>
            <person name="Swann J.B."/>
            <person name="Ohta Y."/>
            <person name="Flajnik M.F."/>
            <person name="Sutoh Y."/>
            <person name="Kasahara M."/>
            <person name="Hoon S."/>
            <person name="Gangu V."/>
            <person name="Roy S.W."/>
            <person name="Irimia M."/>
            <person name="Korzh V."/>
            <person name="Kondrychyn I."/>
            <person name="Lim Z.W."/>
            <person name="Tay B.H."/>
            <person name="Tohari S."/>
            <person name="Kong K.W."/>
            <person name="Ho S."/>
            <person name="Lorente-Galdos B."/>
            <person name="Quilez J."/>
            <person name="Marques-Bonet T."/>
            <person name="Raney B.J."/>
            <person name="Ingham P.W."/>
            <person name="Tay A."/>
            <person name="Hillier L.W."/>
            <person name="Minx P."/>
            <person name="Boehm T."/>
            <person name="Wilson R.K."/>
            <person name="Brenner S."/>
            <person name="Warren W.C."/>
        </authorList>
    </citation>
    <scope>NUCLEOTIDE SEQUENCE</scope>
    <source>
        <tissue evidence="7">Heart</tissue>
    </source>
</reference>
<dbReference type="OrthoDB" id="407442at2759"/>
<dbReference type="InterPro" id="IPR000504">
    <property type="entry name" value="RRM_dom"/>
</dbReference>
<dbReference type="Pfam" id="PF00076">
    <property type="entry name" value="RRM_1"/>
    <property type="match status" value="1"/>
</dbReference>
<accession>V9KGX6</accession>
<dbReference type="GO" id="GO:0003727">
    <property type="term" value="F:single-stranded RNA binding"/>
    <property type="evidence" value="ECO:0007669"/>
    <property type="project" value="TreeGrafter"/>
</dbReference>
<feature type="domain" description="RRM" evidence="6">
    <location>
        <begin position="9"/>
        <end position="86"/>
    </location>
</feature>
<keyword evidence="3" id="KW-0539">Nucleus</keyword>
<feature type="region of interest" description="Disordered" evidence="5">
    <location>
        <begin position="87"/>
        <end position="114"/>
    </location>
</feature>
<dbReference type="PANTHER" id="PTHR13798:SF11">
    <property type="entry name" value="RNA-BINDING PROTEIN 7-RELATED"/>
    <property type="match status" value="1"/>
</dbReference>
<evidence type="ECO:0000256" key="4">
    <source>
        <dbReference type="PROSITE-ProRule" id="PRU00176"/>
    </source>
</evidence>
<dbReference type="InterPro" id="IPR052285">
    <property type="entry name" value="NEXT_complex_subunit"/>
</dbReference>
<comment type="subcellular location">
    <subcellularLocation>
        <location evidence="1">Nucleus</location>
        <location evidence="1">Nucleoplasm</location>
    </subcellularLocation>
</comment>
<dbReference type="PROSITE" id="PS50102">
    <property type="entry name" value="RRM"/>
    <property type="match status" value="1"/>
</dbReference>
<sequence>MGISNDADKTLFVGNLDVRVTEEILYELFLQAGPLITVKIPKDKEGKTKQFAFVNYKHEESVHYGKDLLNGIPLFGRALNIQFRSGSVHDSREGNQAPNSNVGSYSNQFNNNRGMDKAHTIQRSFSSPDSLQRQAIMNNFRQQSRGISSYQLGGLQANLTVRLPQQQPNRAASNQPAGLPNYTIPAPSRFVTTQTQWNLEMHRHKTQPLPYQQDNSYYTQEGFQESSSDQRYRGNRESEYRHNKTWEYDPRREHSSSERRRANWH</sequence>
<dbReference type="CDD" id="cd12592">
    <property type="entry name" value="RRM_RBM7"/>
    <property type="match status" value="1"/>
</dbReference>
<evidence type="ECO:0000313" key="7">
    <source>
        <dbReference type="EMBL" id="AFO97190.1"/>
    </source>
</evidence>
<dbReference type="InterPro" id="IPR034500">
    <property type="entry name" value="RBM7_RRM"/>
</dbReference>
<dbReference type="Gene3D" id="3.30.70.330">
    <property type="match status" value="1"/>
</dbReference>
<dbReference type="GO" id="GO:0000381">
    <property type="term" value="P:regulation of alternative mRNA splicing, via spliceosome"/>
    <property type="evidence" value="ECO:0007669"/>
    <property type="project" value="TreeGrafter"/>
</dbReference>
<evidence type="ECO:0000259" key="6">
    <source>
        <dbReference type="PROSITE" id="PS50102"/>
    </source>
</evidence>
<dbReference type="InterPro" id="IPR035979">
    <property type="entry name" value="RBD_domain_sf"/>
</dbReference>